<evidence type="ECO:0000259" key="2">
    <source>
        <dbReference type="PROSITE" id="PS51831"/>
    </source>
</evidence>
<evidence type="ECO:0000313" key="3">
    <source>
        <dbReference type="EMBL" id="KAB1439580.1"/>
    </source>
</evidence>
<dbReference type="InterPro" id="IPR006675">
    <property type="entry name" value="HDIG_dom"/>
</dbReference>
<dbReference type="OrthoDB" id="9806952at2"/>
<feature type="transmembrane region" description="Helical" evidence="1">
    <location>
        <begin position="138"/>
        <end position="158"/>
    </location>
</feature>
<dbReference type="RefSeq" id="WP_151142219.1">
    <property type="nucleotide sequence ID" value="NZ_WAGX01000004.1"/>
</dbReference>
<dbReference type="CDD" id="cd00077">
    <property type="entry name" value="HDc"/>
    <property type="match status" value="1"/>
</dbReference>
<feature type="transmembrane region" description="Helical" evidence="1">
    <location>
        <begin position="164"/>
        <end position="182"/>
    </location>
</feature>
<dbReference type="Pfam" id="PF01966">
    <property type="entry name" value="HD"/>
    <property type="match status" value="1"/>
</dbReference>
<keyword evidence="1" id="KW-0812">Transmembrane</keyword>
<name>A0A7V7UCD8_9FIRM</name>
<dbReference type="Pfam" id="PF07698">
    <property type="entry name" value="7TM-7TMR_HD"/>
    <property type="match status" value="1"/>
</dbReference>
<comment type="caution">
    <text evidence="3">The sequence shown here is derived from an EMBL/GenBank/DDBJ whole genome shotgun (WGS) entry which is preliminary data.</text>
</comment>
<dbReference type="InterPro" id="IPR052722">
    <property type="entry name" value="PgpH_phosphodiesterase"/>
</dbReference>
<sequence>MKDKYNHSRAYYGIMTIVMYVVTIALILATSLMKGKNTGDIIANILVSIAFITVIVFYLAKERFAKVNFTKQLASYGRIINVYWLLFIFSFILTFVPGDIRPMFIIGIIMTLVSNEYLGILFQIYLSVMMTLISTDTIEILVFYLLSGLVGCAVAKYFTQKKNMLYAAIIMLTSNLSLTGILEYLHNDTYDSKYIISSLLCTFGGIVVIILALPYVYYRVDNKLKAKLSHITDPDYELIVMLKNYSKDLYEHSYRVAKLSERVAYKVGADSLLARAGGYYHKIGKLEGKDYIKHGVEIALSYSFPQELIDIMKQHTGRTQVPKSIEAAIVMLADTIISAFEYLEDKQNELVFDKDIVIDQVIDTKLDKDMLDESGLSLKMYRDIKKCFKQEEMIYDL</sequence>
<dbReference type="Gene3D" id="1.10.3210.10">
    <property type="entry name" value="Hypothetical protein af1432"/>
    <property type="match status" value="1"/>
</dbReference>
<dbReference type="Proteomes" id="UP000461768">
    <property type="component" value="Unassembled WGS sequence"/>
</dbReference>
<proteinExistence type="predicted"/>
<keyword evidence="4" id="KW-1185">Reference proteome</keyword>
<dbReference type="PROSITE" id="PS51831">
    <property type="entry name" value="HD"/>
    <property type="match status" value="1"/>
</dbReference>
<evidence type="ECO:0000313" key="4">
    <source>
        <dbReference type="Proteomes" id="UP000461768"/>
    </source>
</evidence>
<feature type="transmembrane region" description="Helical" evidence="1">
    <location>
        <begin position="104"/>
        <end position="126"/>
    </location>
</feature>
<feature type="transmembrane region" description="Helical" evidence="1">
    <location>
        <begin position="80"/>
        <end position="98"/>
    </location>
</feature>
<feature type="transmembrane region" description="Helical" evidence="1">
    <location>
        <begin position="194"/>
        <end position="218"/>
    </location>
</feature>
<organism evidence="3 4">
    <name type="scientific">Candidatus Galacturonatibacter soehngenii</name>
    <dbReference type="NCBI Taxonomy" id="2307010"/>
    <lineage>
        <taxon>Bacteria</taxon>
        <taxon>Bacillati</taxon>
        <taxon>Bacillota</taxon>
        <taxon>Clostridia</taxon>
        <taxon>Lachnospirales</taxon>
        <taxon>Lachnospiraceae</taxon>
        <taxon>Candidatus Galacturonatibacter</taxon>
    </lineage>
</organism>
<dbReference type="AlphaFoldDB" id="A0A7V7UCD8"/>
<dbReference type="InterPro" id="IPR006674">
    <property type="entry name" value="HD_domain"/>
</dbReference>
<evidence type="ECO:0000256" key="1">
    <source>
        <dbReference type="SAM" id="Phobius"/>
    </source>
</evidence>
<accession>A0A7V7UCD8</accession>
<reference evidence="3 4" key="2">
    <citation type="submission" date="2020-02" db="EMBL/GenBank/DDBJ databases">
        <title>Candidatus Galacturonibacter soehngenii shows hetero-acetogenic catabolism of galacturonic acid but lacks a canonical carbon monoxide dehydrogenase/acetyl-CoA synthase complex.</title>
        <authorList>
            <person name="Diender M."/>
            <person name="Stouten G.R."/>
            <person name="Petersen J.F."/>
            <person name="Nielsen P.H."/>
            <person name="Dueholm M.S."/>
            <person name="Pronk J.T."/>
            <person name="Van Loosdrecht M.C.M."/>
        </authorList>
    </citation>
    <scope>NUCLEOTIDE SEQUENCE [LARGE SCALE GENOMIC DNA]</scope>
    <source>
        <strain evidence="3">GalUA</strain>
    </source>
</reference>
<dbReference type="PANTHER" id="PTHR36442">
    <property type="entry name" value="CYCLIC-DI-AMP PHOSPHODIESTERASE PGPH"/>
    <property type="match status" value="1"/>
</dbReference>
<dbReference type="InterPro" id="IPR011621">
    <property type="entry name" value="Metal-dep_PHydrolase_7TM_intra"/>
</dbReference>
<feature type="transmembrane region" description="Helical" evidence="1">
    <location>
        <begin position="12"/>
        <end position="29"/>
    </location>
</feature>
<feature type="transmembrane region" description="Helical" evidence="1">
    <location>
        <begin position="41"/>
        <end position="60"/>
    </location>
</feature>
<gene>
    <name evidence="3" type="ORF">F7O84_04080</name>
</gene>
<dbReference type="SMART" id="SM00471">
    <property type="entry name" value="HDc"/>
    <property type="match status" value="1"/>
</dbReference>
<dbReference type="NCBIfam" id="TIGR00277">
    <property type="entry name" value="HDIG"/>
    <property type="match status" value="1"/>
</dbReference>
<dbReference type="InterPro" id="IPR003607">
    <property type="entry name" value="HD/PDEase_dom"/>
</dbReference>
<feature type="domain" description="HD" evidence="2">
    <location>
        <begin position="249"/>
        <end position="339"/>
    </location>
</feature>
<keyword evidence="1" id="KW-1133">Transmembrane helix</keyword>
<keyword evidence="1" id="KW-0472">Membrane</keyword>
<dbReference type="EMBL" id="WAGX01000004">
    <property type="protein sequence ID" value="KAB1439580.1"/>
    <property type="molecule type" value="Genomic_DNA"/>
</dbReference>
<protein>
    <submittedName>
        <fullName evidence="3">HDIG domain-containing protein</fullName>
    </submittedName>
</protein>
<dbReference type="PANTHER" id="PTHR36442:SF1">
    <property type="entry name" value="CYCLIC-DI-AMP PHOSPHODIESTERASE PGPH"/>
    <property type="match status" value="1"/>
</dbReference>
<dbReference type="SUPFAM" id="SSF109604">
    <property type="entry name" value="HD-domain/PDEase-like"/>
    <property type="match status" value="1"/>
</dbReference>
<reference evidence="3 4" key="1">
    <citation type="submission" date="2019-09" db="EMBL/GenBank/DDBJ databases">
        <authorList>
            <person name="Valk L.C."/>
        </authorList>
    </citation>
    <scope>NUCLEOTIDE SEQUENCE [LARGE SCALE GENOMIC DNA]</scope>
    <source>
        <strain evidence="3">GalUA</strain>
    </source>
</reference>